<proteinExistence type="inferred from homology"/>
<comment type="similarity">
    <text evidence="1 4">Belongs to the bacterial flagellin family.</text>
</comment>
<evidence type="ECO:0000256" key="2">
    <source>
        <dbReference type="ARBA" id="ARBA00022525"/>
    </source>
</evidence>
<evidence type="ECO:0000313" key="7">
    <source>
        <dbReference type="EMBL" id="CCK75379.1"/>
    </source>
</evidence>
<dbReference type="GO" id="GO:0005576">
    <property type="term" value="C:extracellular region"/>
    <property type="evidence" value="ECO:0007669"/>
    <property type="project" value="UniProtKB-SubCell"/>
</dbReference>
<evidence type="ECO:0000256" key="3">
    <source>
        <dbReference type="ARBA" id="ARBA00023143"/>
    </source>
</evidence>
<dbReference type="InterPro" id="IPR001029">
    <property type="entry name" value="Flagellin_N"/>
</dbReference>
<dbReference type="PRINTS" id="PR00207">
    <property type="entry name" value="FLAGELLIN"/>
</dbReference>
<evidence type="ECO:0000259" key="5">
    <source>
        <dbReference type="Pfam" id="PF00669"/>
    </source>
</evidence>
<keyword evidence="8" id="KW-1185">Reference proteome</keyword>
<evidence type="ECO:0000256" key="4">
    <source>
        <dbReference type="RuleBase" id="RU362073"/>
    </source>
</evidence>
<dbReference type="InterPro" id="IPR046358">
    <property type="entry name" value="Flagellin_C"/>
</dbReference>
<organism evidence="7 8">
    <name type="scientific">Oleispira antarctica RB-8</name>
    <dbReference type="NCBI Taxonomy" id="698738"/>
    <lineage>
        <taxon>Bacteria</taxon>
        <taxon>Pseudomonadati</taxon>
        <taxon>Pseudomonadota</taxon>
        <taxon>Gammaproteobacteria</taxon>
        <taxon>Oceanospirillales</taxon>
        <taxon>Oceanospirillaceae</taxon>
        <taxon>Oleispira</taxon>
    </lineage>
</organism>
<feature type="domain" description="Flagellin C-terminal" evidence="6">
    <location>
        <begin position="793"/>
        <end position="876"/>
    </location>
</feature>
<dbReference type="Pfam" id="PF00669">
    <property type="entry name" value="Flagellin_N"/>
    <property type="match status" value="1"/>
</dbReference>
<evidence type="ECO:0000256" key="1">
    <source>
        <dbReference type="ARBA" id="ARBA00005709"/>
    </source>
</evidence>
<dbReference type="AlphaFoldDB" id="R4YSZ8"/>
<dbReference type="Gene3D" id="1.20.1330.10">
    <property type="entry name" value="f41 fragment of flagellin, N-terminal domain"/>
    <property type="match status" value="1"/>
</dbReference>
<dbReference type="PANTHER" id="PTHR42792">
    <property type="entry name" value="FLAGELLIN"/>
    <property type="match status" value="1"/>
</dbReference>
<keyword evidence="2 4" id="KW-0964">Secreted</keyword>
<dbReference type="Gene3D" id="3.30.70.2120">
    <property type="match status" value="2"/>
</dbReference>
<dbReference type="Gene3D" id="6.10.280.190">
    <property type="match status" value="1"/>
</dbReference>
<dbReference type="PANTHER" id="PTHR42792:SF2">
    <property type="entry name" value="FLAGELLIN"/>
    <property type="match status" value="1"/>
</dbReference>
<dbReference type="KEGG" id="oai:OLEAN_C12030"/>
<dbReference type="SUPFAM" id="SSF64518">
    <property type="entry name" value="Phase 1 flagellin"/>
    <property type="match status" value="2"/>
</dbReference>
<name>R4YSZ8_OLEAN</name>
<evidence type="ECO:0000313" key="8">
    <source>
        <dbReference type="Proteomes" id="UP000032749"/>
    </source>
</evidence>
<dbReference type="GO" id="GO:0005198">
    <property type="term" value="F:structural molecule activity"/>
    <property type="evidence" value="ECO:0007669"/>
    <property type="project" value="UniProtKB-UniRule"/>
</dbReference>
<feature type="domain" description="Flagellin N-terminal" evidence="5">
    <location>
        <begin position="5"/>
        <end position="142"/>
    </location>
</feature>
<keyword evidence="7" id="KW-0282">Flagellum</keyword>
<dbReference type="Gene3D" id="2.30.220.10">
    <property type="entry name" value="f41 fragment of flagellin, C-terminal domain"/>
    <property type="match status" value="1"/>
</dbReference>
<dbReference type="OrthoDB" id="9796789at2"/>
<comment type="function">
    <text evidence="4">Flagellin is the subunit protein which polymerizes to form the filaments of bacterial flagella.</text>
</comment>
<dbReference type="InterPro" id="IPR042187">
    <property type="entry name" value="Flagellin_C_sub2"/>
</dbReference>
<dbReference type="HOGENOM" id="CLU_011142_7_0_6"/>
<comment type="subcellular location">
    <subcellularLocation>
        <location evidence="4">Secreted</location>
    </subcellularLocation>
    <subcellularLocation>
        <location evidence="4">Bacterial flagellum</location>
    </subcellularLocation>
</comment>
<keyword evidence="3 4" id="KW-0975">Bacterial flagellum</keyword>
<gene>
    <name evidence="7" type="ORF">OLEAN_C12030</name>
</gene>
<dbReference type="Gene3D" id="2.170.280.10">
    <property type="entry name" value="f41 fragment of flagellin, middle domain"/>
    <property type="match status" value="1"/>
</dbReference>
<accession>R4YSZ8</accession>
<dbReference type="Pfam" id="PF00700">
    <property type="entry name" value="Flagellin_C"/>
    <property type="match status" value="1"/>
</dbReference>
<dbReference type="EMBL" id="FO203512">
    <property type="protein sequence ID" value="CCK75379.1"/>
    <property type="molecule type" value="Genomic_DNA"/>
</dbReference>
<protein>
    <recommendedName>
        <fullName evidence="4">Flagellin</fullName>
    </recommendedName>
</protein>
<dbReference type="Proteomes" id="UP000032749">
    <property type="component" value="Chromosome"/>
</dbReference>
<keyword evidence="7" id="KW-0966">Cell projection</keyword>
<dbReference type="InterPro" id="IPR001492">
    <property type="entry name" value="Flagellin"/>
</dbReference>
<evidence type="ECO:0000259" key="6">
    <source>
        <dbReference type="Pfam" id="PF00700"/>
    </source>
</evidence>
<reference evidence="7 8" key="1">
    <citation type="journal article" date="2013" name="Nat. Commun.">
        <title>Genome sequence and functional genomic analysis of the oil-degrading bacterium Oleispira antarctica.</title>
        <authorList>
            <person name="Kube M."/>
            <person name="Chernikova T.N."/>
            <person name="Al-Ramahi Y."/>
            <person name="Beloqui A."/>
            <person name="Lopez-Cortez N."/>
            <person name="Guazzaroni M.E."/>
            <person name="Heipieper H.J."/>
            <person name="Klages S."/>
            <person name="Kotsyurbenko O.R."/>
            <person name="Langer I."/>
            <person name="Nechitaylo T.Y."/>
            <person name="Lunsdorf H."/>
            <person name="Fernandez M."/>
            <person name="Juarez S."/>
            <person name="Ciordia S."/>
            <person name="Singer A."/>
            <person name="Kagan O."/>
            <person name="Egorova O."/>
            <person name="Petit P.A."/>
            <person name="Stogios P."/>
            <person name="Kim Y."/>
            <person name="Tchigvintsev A."/>
            <person name="Flick R."/>
            <person name="Denaro R."/>
            <person name="Genovese M."/>
            <person name="Albar J.P."/>
            <person name="Reva O.N."/>
            <person name="Martinez-Gomariz M."/>
            <person name="Tran H."/>
            <person name="Ferrer M."/>
            <person name="Savchenko A."/>
            <person name="Yakunin A.F."/>
            <person name="Yakimov M.M."/>
            <person name="Golyshina O.V."/>
            <person name="Reinhardt R."/>
            <person name="Golyshin P.N."/>
        </authorList>
    </citation>
    <scope>NUCLEOTIDE SEQUENCE [LARGE SCALE GENOMIC DNA]</scope>
</reference>
<dbReference type="GO" id="GO:0009288">
    <property type="term" value="C:bacterial-type flagellum"/>
    <property type="evidence" value="ECO:0007669"/>
    <property type="project" value="UniProtKB-SubCell"/>
</dbReference>
<sequence>MPQIINTNIASLNAQRNLDKSQSSNQQALQRLSSGLRINSAKDDAAGLAISTRFTSQIKGLNVAVRNAGDGIALAQTAEGALGSMNDNLQRIRELSVQSANATNSDVDRDALQAEVGQLVAEITRTSEETDFNGRKLLDGSFSASFQVGANAGQTIDVSIAELTSEKLGSSSQAGVSAQGTDQKLENGDLVINGSNIRASVSGDDSLSFADKEKSGIAKAAAINEFSAETGVSATVDANVVIGSDMATGTVTGSAKAAANIKLNGVEISIQGTSNANDSDKSATRGSVIAAINAKADQTGVTASDGGNDGGVILTAEDGRNITLEGVVQTGVTDITSDGKDLSVFGLSDENIAAVTAETSYAGFTLTAENANTDITISGGNNTGNGNLENSGLAGGTYSAQTAVTSSTDITLGKTEANTVTFAPADGTGPAITAAAEAAGFNFNFDDLVTIADSGTADDAFAAINTAFTDAGLTTQITAAAGPGGVAVSQDMIGTAFASAAAEASGIERGIQDGDIKINDVQVSASSSLDDTASDTTANTSKAESSGIAIAAAINKSSGETGVSAAVNETVVVGEGVTGALTFGDGTGAVTEANAGATLKLTVNGVDVNLTETGDFEKNKAAAITAINEVSGQTGVIASDNGESLTLTAADGRNLSLYAESSTDFTDGVAAGVAGTLDGTADKGTDSALLLTNINNFGLSDTSVGLNQGDNLAAADSVIANAELTYSTTAVTSYSTVTLDSASAFDVSYGSNGSKGLDDSGFVAGAFGGGEDGQALSDLDVSTVEGANKALVAVDNAIAQVASQRADLGAVQNRMESTVSNLQVTSENLNAANSRIQDADFASETAELQRTNVLQQAGISVLAQANASGQQVLSLLG</sequence>
<dbReference type="Gene3D" id="6.10.10.10">
    <property type="entry name" value="Flagellar export chaperone, C-terminal domain"/>
    <property type="match status" value="1"/>
</dbReference>
<dbReference type="STRING" id="698738.OLEAN_C12030"/>
<keyword evidence="7" id="KW-0969">Cilium</keyword>